<dbReference type="EMBL" id="ML004914">
    <property type="protein sequence ID" value="RKP22019.1"/>
    <property type="molecule type" value="Genomic_DNA"/>
</dbReference>
<dbReference type="GO" id="GO:0003786">
    <property type="term" value="F:actin lateral binding"/>
    <property type="evidence" value="ECO:0007669"/>
    <property type="project" value="EnsemblFungi"/>
</dbReference>
<dbReference type="EMBL" id="KE561199">
    <property type="protein sequence ID" value="EPZ31978.1"/>
    <property type="molecule type" value="Genomic_DNA"/>
</dbReference>
<dbReference type="GO" id="GO:0030042">
    <property type="term" value="P:actin filament depolymerization"/>
    <property type="evidence" value="ECO:0007669"/>
    <property type="project" value="TreeGrafter"/>
</dbReference>
<gene>
    <name evidence="5" type="ORF">O9G_004169</name>
    <name evidence="6" type="ORF">ROZALSC1DRAFT_26603</name>
</gene>
<evidence type="ECO:0000256" key="3">
    <source>
        <dbReference type="PROSITE-ProRule" id="PRU00221"/>
    </source>
</evidence>
<dbReference type="InterPro" id="IPR019775">
    <property type="entry name" value="WD40_repeat_CS"/>
</dbReference>
<dbReference type="OMA" id="GSIDTCV"/>
<proteinExistence type="predicted"/>
<dbReference type="FunFam" id="2.130.10.10:FF:000102">
    <property type="entry name" value="Actin-interacting protein 1"/>
    <property type="match status" value="1"/>
</dbReference>
<feature type="domain" description="Anaphase-promoting complex subunit 4-like WD40" evidence="4">
    <location>
        <begin position="445"/>
        <end position="527"/>
    </location>
</feature>
<feature type="repeat" description="WD" evidence="3">
    <location>
        <begin position="195"/>
        <end position="236"/>
    </location>
</feature>
<dbReference type="InterPro" id="IPR024977">
    <property type="entry name" value="Apc4-like_WD40_dom"/>
</dbReference>
<dbReference type="Proteomes" id="UP000030755">
    <property type="component" value="Unassembled WGS sequence"/>
</dbReference>
<dbReference type="HOGENOM" id="CLU_015246_1_0_1"/>
<dbReference type="Proteomes" id="UP000281549">
    <property type="component" value="Unassembled WGS sequence"/>
</dbReference>
<dbReference type="Gene3D" id="2.130.10.10">
    <property type="entry name" value="YVTN repeat-like/Quinoprotein amine dehydrogenase"/>
    <property type="match status" value="2"/>
</dbReference>
<dbReference type="InterPro" id="IPR001680">
    <property type="entry name" value="WD40_rpt"/>
</dbReference>
<dbReference type="InterPro" id="IPR015943">
    <property type="entry name" value="WD40/YVTN_repeat-like_dom_sf"/>
</dbReference>
<evidence type="ECO:0000313" key="7">
    <source>
        <dbReference type="Proteomes" id="UP000030755"/>
    </source>
</evidence>
<accession>A0A075APJ1</accession>
<keyword evidence="7" id="KW-1185">Reference proteome</keyword>
<dbReference type="PROSITE" id="PS00678">
    <property type="entry name" value="WD_REPEATS_1"/>
    <property type="match status" value="1"/>
</dbReference>
<dbReference type="PROSITE" id="PS50294">
    <property type="entry name" value="WD_REPEATS_REGION"/>
    <property type="match status" value="2"/>
</dbReference>
<dbReference type="PANTHER" id="PTHR19856">
    <property type="entry name" value="WD-REPEATCONTAINING PROTEIN WDR1"/>
    <property type="match status" value="1"/>
</dbReference>
<dbReference type="PANTHER" id="PTHR19856:SF0">
    <property type="entry name" value="WD REPEAT-CONTAINING PROTEIN 1"/>
    <property type="match status" value="1"/>
</dbReference>
<evidence type="ECO:0000256" key="2">
    <source>
        <dbReference type="ARBA" id="ARBA00022737"/>
    </source>
</evidence>
<keyword evidence="2" id="KW-0677">Repeat</keyword>
<dbReference type="InterPro" id="IPR011047">
    <property type="entry name" value="Quinoprotein_ADH-like_sf"/>
</dbReference>
<dbReference type="STRING" id="988480.A0A075APJ1"/>
<evidence type="ECO:0000313" key="6">
    <source>
        <dbReference type="EMBL" id="RKP22019.1"/>
    </source>
</evidence>
<reference evidence="6" key="3">
    <citation type="submission" date="2018-08" db="EMBL/GenBank/DDBJ databases">
        <title>Leveraging single-cell genomics to expand the Fungal Tree of Life.</title>
        <authorList>
            <consortium name="DOE Joint Genome Institute"/>
            <person name="Ahrendt S.R."/>
            <person name="Quandt C.A."/>
            <person name="Ciobanu D."/>
            <person name="Clum A."/>
            <person name="Salamov A."/>
            <person name="Andreopoulos B."/>
            <person name="Cheng J.-F."/>
            <person name="Woyke T."/>
            <person name="Pelin A."/>
            <person name="Henrissat B."/>
            <person name="Reynolds N."/>
            <person name="Benny G.L."/>
            <person name="Smith M.E."/>
            <person name="James T.Y."/>
            <person name="Grigoriev I.V."/>
        </authorList>
    </citation>
    <scope>NUCLEOTIDE SEQUENCE</scope>
    <source>
        <strain evidence="6">CSF55</strain>
    </source>
</reference>
<protein>
    <submittedName>
        <fullName evidence="5">Quinonprotein alcohol dehydrogenase-like superfamily domain-containing protein</fullName>
    </submittedName>
    <submittedName>
        <fullName evidence="6">YVTN repeat-like/Quino protein amine dehydrogenase</fullName>
    </submittedName>
</protein>
<dbReference type="Pfam" id="PF12894">
    <property type="entry name" value="ANAPC4_WD40"/>
    <property type="match status" value="1"/>
</dbReference>
<feature type="repeat" description="WD" evidence="3">
    <location>
        <begin position="517"/>
        <end position="548"/>
    </location>
</feature>
<dbReference type="OrthoDB" id="2306at2759"/>
<name>A0A075APJ1_ROZAC</name>
<keyword evidence="1 3" id="KW-0853">WD repeat</keyword>
<dbReference type="GO" id="GO:0051014">
    <property type="term" value="P:actin filament severing"/>
    <property type="evidence" value="ECO:0007669"/>
    <property type="project" value="EnsemblFungi"/>
</dbReference>
<reference evidence="5 7" key="1">
    <citation type="journal article" date="2013" name="Curr. Biol.">
        <title>Shared signatures of parasitism and phylogenomics unite Cryptomycota and microsporidia.</title>
        <authorList>
            <person name="James T.Y."/>
            <person name="Pelin A."/>
            <person name="Bonen L."/>
            <person name="Ahrendt S."/>
            <person name="Sain D."/>
            <person name="Corradi N."/>
            <person name="Stajich J.E."/>
        </authorList>
    </citation>
    <scope>NUCLEOTIDE SEQUENCE [LARGE SCALE GENOMIC DNA]</scope>
    <source>
        <strain evidence="5">CSF55</strain>
        <strain evidence="5">CSF55</strain>
    </source>
</reference>
<dbReference type="Pfam" id="PF00400">
    <property type="entry name" value="WD40"/>
    <property type="match status" value="3"/>
</dbReference>
<dbReference type="GO" id="GO:0030864">
    <property type="term" value="C:cortical actin cytoskeleton"/>
    <property type="evidence" value="ECO:0007669"/>
    <property type="project" value="TreeGrafter"/>
</dbReference>
<evidence type="ECO:0000256" key="1">
    <source>
        <dbReference type="ARBA" id="ARBA00022574"/>
    </source>
</evidence>
<feature type="repeat" description="WD" evidence="3">
    <location>
        <begin position="241"/>
        <end position="282"/>
    </location>
</feature>
<dbReference type="AlphaFoldDB" id="A0A075APJ1"/>
<dbReference type="SUPFAM" id="SSF50998">
    <property type="entry name" value="Quinoprotein alcohol dehydrogenase-like"/>
    <property type="match status" value="1"/>
</dbReference>
<sequence>MMEFEKSFLIAPSPSPIRGTSFKLETDRLGENIIYANGKAIYFRNLEHPEYCKEYKEHNSATTVARISPSGYYAASGGKNRHVANKDVNGNVRVWDLTNDSHLLKYETKVISGRINDISWDSESKRIIAVGDGKNGYGKAFMFDSGSSVGEVSGHNKVINAVSIRQQRPFKAVTCSDDYTVNFYNGVPFKFALSITDHSRFVHDVKFNNNGSQFASVGADGKIFLYDGMTGERISELSKCENGHNGGIYGFSWSPDDKKIVTSSGDATCKIWDVERGVVLNTICFDESIDFGNQQVGNAWNPKFINSVSLSGNINYLDERSIKPVKIICGHSKAITTSAKWNDDLSSGHIVKGESKTQISVMKAHEKNTIKILTLDEKLKKLDVSLNSLISNAELEFAGVPVGLGYFKENTFLATNSYFYVLNNDEVTFKKKLDFEPSVFENFDNLIALSSKNEVYLFQFNSNALIENGKFTKNRGDVTCMAFSNDGSLLAVGDSQRAILVYNIKTFEVKINQWIFHNARVNSINWSPDDLFATSGSLDTNIIVWSVEKPLQRLVIKGRVFDFHSLGAHQDGVSNAIFLNNNTILSTKPYVRVRMVAFAPGQLKQHNKATTVLIFNLFFRL</sequence>
<reference evidence="8" key="2">
    <citation type="journal article" date="2018" name="Nat. Microbiol.">
        <title>Leveraging single-cell genomics to expand the fungal tree of life.</title>
        <authorList>
            <person name="Ahrendt S.R."/>
            <person name="Quandt C.A."/>
            <person name="Ciobanu D."/>
            <person name="Clum A."/>
            <person name="Salamov A."/>
            <person name="Andreopoulos B."/>
            <person name="Cheng J.F."/>
            <person name="Woyke T."/>
            <person name="Pelin A."/>
            <person name="Henrissat B."/>
            <person name="Reynolds N.K."/>
            <person name="Benny G.L."/>
            <person name="Smith M.E."/>
            <person name="James T.Y."/>
            <person name="Grigoriev I.V."/>
        </authorList>
    </citation>
    <scope>NUCLEOTIDE SEQUENCE [LARGE SCALE GENOMIC DNA]</scope>
    <source>
        <strain evidence="8">CSF55</strain>
    </source>
</reference>
<dbReference type="PROSITE" id="PS50082">
    <property type="entry name" value="WD_REPEATS_2"/>
    <property type="match status" value="3"/>
</dbReference>
<dbReference type="SMART" id="SM00320">
    <property type="entry name" value="WD40"/>
    <property type="match status" value="7"/>
</dbReference>
<evidence type="ECO:0000313" key="8">
    <source>
        <dbReference type="Proteomes" id="UP000281549"/>
    </source>
</evidence>
<organism evidence="5 7">
    <name type="scientific">Rozella allomycis (strain CSF55)</name>
    <dbReference type="NCBI Taxonomy" id="988480"/>
    <lineage>
        <taxon>Eukaryota</taxon>
        <taxon>Fungi</taxon>
        <taxon>Fungi incertae sedis</taxon>
        <taxon>Cryptomycota</taxon>
        <taxon>Cryptomycota incertae sedis</taxon>
        <taxon>Rozella</taxon>
    </lineage>
</organism>
<evidence type="ECO:0000259" key="4">
    <source>
        <dbReference type="Pfam" id="PF12894"/>
    </source>
</evidence>
<evidence type="ECO:0000313" key="5">
    <source>
        <dbReference type="EMBL" id="EPZ31978.1"/>
    </source>
</evidence>